<dbReference type="PANTHER" id="PTHR24099">
    <property type="entry name" value="E3 UBIQUITIN-PROTEIN LIGASE TRIM36-RELATED"/>
    <property type="match status" value="1"/>
</dbReference>
<dbReference type="InterPro" id="IPR036116">
    <property type="entry name" value="FN3_sf"/>
</dbReference>
<accession>A0AAI9NY86</accession>
<dbReference type="InterPro" id="IPR013783">
    <property type="entry name" value="Ig-like_fold"/>
</dbReference>
<evidence type="ECO:0000259" key="1">
    <source>
        <dbReference type="PROSITE" id="PS50853"/>
    </source>
</evidence>
<dbReference type="InterPro" id="IPR003961">
    <property type="entry name" value="FN3_dom"/>
</dbReference>
<dbReference type="EMBL" id="BLYL01000003">
    <property type="protein sequence ID" value="GFO93815.1"/>
    <property type="molecule type" value="Genomic_DNA"/>
</dbReference>
<comment type="caution">
    <text evidence="2">The sequence shown here is derived from an EMBL/GenBank/DDBJ whole genome shotgun (WGS) entry which is preliminary data.</text>
</comment>
<proteinExistence type="predicted"/>
<reference evidence="2" key="1">
    <citation type="submission" date="2020-06" db="EMBL/GenBank/DDBJ databases">
        <title>Characterization of fructooligosaccharide metabolism and fructooligosaccharide-degrading enzymes in human commensal butyrate producers.</title>
        <authorList>
            <person name="Tanno H."/>
            <person name="Fujii T."/>
            <person name="Hirano K."/>
            <person name="Maeno S."/>
            <person name="Tonozuka T."/>
            <person name="Sakamoto M."/>
            <person name="Ohkuma M."/>
            <person name="Tochio T."/>
            <person name="Endo A."/>
        </authorList>
    </citation>
    <scope>NUCLEOTIDE SEQUENCE</scope>
    <source>
        <strain evidence="2">JCM 31265</strain>
    </source>
</reference>
<dbReference type="Pfam" id="PF00041">
    <property type="entry name" value="fn3"/>
    <property type="match status" value="3"/>
</dbReference>
<dbReference type="SMART" id="SM00060">
    <property type="entry name" value="FN3"/>
    <property type="match status" value="4"/>
</dbReference>
<feature type="domain" description="Fibronectin type-III" evidence="1">
    <location>
        <begin position="6192"/>
        <end position="6285"/>
    </location>
</feature>
<dbReference type="CDD" id="cd00063">
    <property type="entry name" value="FN3"/>
    <property type="match status" value="3"/>
</dbReference>
<dbReference type="SUPFAM" id="SSF49265">
    <property type="entry name" value="Fibronectin type III"/>
    <property type="match status" value="2"/>
</dbReference>
<sequence>MRRSYGRRMIAFLMAFIMALSVLFQSDIAIGGIAQVLAAQSQNVATASDAEKQSDVGDSVATLAADDAIDLNADGYYCYTTVTSGKTYSGKPWTLTSSELVVKKIGDTTNDTKLSSDYYTVEYSNNVNVGTATVTVRGNADMNCSGTLTCTFTIKAKSITSTALFYIDGKEKANQHKNCKNKIYTYQAGGVWPQIYVKTANTSSGYFLTEGTDYVVDYYNNDEESEVVEDPLGDGPRVVVSAAKNSNYKIGSDGEYYIYYGISAANLSDQEISLEGDTFVYTGKPIKPAVKILDKTNNKYLHSIDEWGTNDYEYKVEYTNNTDVGTATVTITGAPTRFKGTVTKTFQIVDQGTEVYSIADADVTVDDDLVYDGTAKTPSPVVKYKGTTLVEGKDYKVSYYTNNTNASTSTSKPSLTISGLGSYVGSKTVNFTIKPRSTENLSVTFDDAVFNTANNITIQVSPQNISVKDKELGTTLKLSQDFSYDFSEYWNAKDYNVGTHKFNIVGIGNYTGTVPCEFQIVAADISKAVITADDAEYTGSEVTTTLSKVTFSNTDLVEGVDYEISGYENNVEIGNSARVMIKGLGNFQGTCVGTFAIKTSKISMNDVEFSTISSMKYTGAQLKPDVTLTYDGKTLVEGTDYSVAYGENIVPGTNNGKVTFTGMGDYAGTVYKSFNILAKSFSDADVKLTVNKSSYEYTGENIKPDITITYNGMTLVEGVNYTFPFSYKETGTWTVIAMSASVYYSGSKSFQITIVAPSGDMGKLTYEDIPDQYYNGGEVKPELTIKNGSYVLKEGTDFTVTDRKNNDKVGTSTITIEGMGSYSGTKVLEFNILPKPLENCDVKDISDSQYTGEALEPAVTIKNGSVELEQDVDYTVEYSNNTDVTDEAKVVIKAANDNYTGEIVKYFKITPVSIISSSSGMGITQADQSQMYTGMAIEPVINVTRYVNGEIIKLERDKDYTVEYANNIEVTGSGEKASITVTGIGNYTGQKVIRFEIEKRAVYNCQMDAIADQLWTGSAITPEINIYNGEIKLVENEDYTVEYADNTDAGKASVTITGCGDHYTGQIIKYFNITKEFIDISTSDKITLTGLEDQSYNFGMAVRPSFTLSYDGEEMTAGSNGDYTYTFKDNYEVGTATLVITGVGKYKGTKEYTFKIAKYDISGDTLIISGDTFEYSGTAIKPSLVAVKVGTVNRITSFDDFNVTYGENTNVGNGSVTITPKADSSYTGELTQKFVIYKKSITGATVSASSVTYTGKAQTPAVTVTCKDGMAVPSGSYSVEYANNINVGTAKITVTALENGNFDGTATGSFEIKAIDIAGADVADIADQTYTGSAITPDITVSYDGTELVEGEDYVVSSYDNNENVSTASAKASITITGKGVYSGTKKIEFNIVPASVSKAVVTGVEDSVVYTGADITFAGLAVTVSGRKLTAADYTVKYTNNRNASTTDSKAEILITGKGNYTGEKIVQFVIEQKDIADCTVQPISAQIYTGKAVEPEVTVTDGANTLVKGTDYTVAYSNNINVTTTESKAVADISGTGNYKGSVKATFDIAKKIVKITDADVADIADQTYHMGDKIEPAATVTVDGVKLDADCYTVTYTNNVNVGTATMTVTGIAVQGYSGTVEKTFKILPLSIAKAVASKTYSAVYTPAGRTFTVESFDITVDGKKYTVTDMSDFTVTQKNLINVGTGTITVTAKADCNFTGSFDIAVTITAAKIEESWASLEQTEFSYTGSEITPEPVVRSGNVILKKDVDYTLSYDSNVECSDKASVMVTGTGNYTGEVKLLFTIGAKSLTGAKVSAQAQSYTGKPLTTKISVVLGDEKLVEGQDYTVEYVEGEVTNAGTGKFKIKGKGNYTGELDGTFVINVRSINAEGITVAGVADKTYTGFEITQDITVKDGDAVLTEGTDYTVDYENNVNASTTDSKAAVIVRGKGNYDSSTTRRVEFTIGQKDITDAEMDGVESSVVYTGKAITFDQAVLTVDGVKLVNGVDYETEYVNNLNVSTASSKANIIFSAKGNYTGKASWTFTITAKSIEDCTVSDIPGQTHTGKALTPDITVKDGSRTLVKGTDYDVVYSDNIEVSTADKPAKAVVTGKGNYTGSVQKTFMIAERVIDITPAVISITDKGPFVYNYGKQITPAISVTLDGEVLPEDAYTVSYQSNVNAGKAYIIVTGAGEYHGVIDTSFTIEQLDVTGGVLELEKDAYGYTGSEIKPVVTGITLAGGSIEPGTDFDVTYSNNINVGSGEIALTARSSSNYKGTVTGKFAITAADITDAQLTVADQTYTGAALKPAVTVYLGQTKLIEGTDYTVGYADNTDAGTATVTVKGMGNYAGTVKTTFKIAARSISAAKITVADQVYTGAPLTPEITVTLGGKQITDTEYDVDYSGNTDKGTATVTITGKHNYTGTASETFTISAMDISKCVVSPIASVVYDGTAHSPKVTVKNGEIVLTEGSDYDVTYSDNVSVTTDSRKAKATITGRGNYTGQCVAEFEITKADFADAVITGIPESVEYTGESIVLTGYELTLGDTKLVENQDYVVEYTDNKEIGTATVRFIGAGNYSGEKTAAFKITKADIANCEISPIQGQTWTGKAIEPVLTIKNGSVTLKAGTDYEVTYSNNIDETDEAKAEITGIGNYTGTAVVYFSITRSVVDINGATVSAIPAQTYAFGKAVTPSVTVMYNGITLKENTDYTLTYENNINAGTAYVIITGTKYYSKTKRVSFAINPADISAGRVVIDQESFVYTGKSQKPEVTGIEFGDVMITDMDSFDISFGSNVNVGTASISVSAKSNTNYKGSVTGEFAITEADLSGAAVEVDDAVYQGTPLTPAVRVTLGTVVLTEGRDYTLSYSSNTNVGKGTVKITGSGNYKGTVSAEFAITERTITDADVEVADQIYTGKELTPDVEVTLGDKLLTNGVDYTVTYEKNVNVGTANVVVKGTGNYKDTITKTFRIAAADISSAVAYKISDQTYTGNPITPAVTVSMADGTTLKAGVDYEAEYTGNTDVTTKDAPAQVVITGKGNYVGTLRTTFAIVPKSLTGVAISGYSESVAYTGADVTFADIIVADGSEILTEGIDYRITYTGNKAVTTEDGTYFTVTGTGNYTGSKDVHFVITEKDLRECDVEEIESQVYTGKAIEPEVTIRNGNVLLVSDVDYDVTYESNINETTETTKAKAIITGKGNYTGKVTKEFVIGRVFTDISKAEIEAIPDQTYTFGQAITPEVKVSFGGKALTLNTDYTVTYTDNIDAGTATVKIIGTGDYNKSVTKTFVIKPADISKASVVLRGTSFTYTGEAITPAVTRLGVPNGGVTESITDLSSFAVEYSDNTDAGTAKVTVSAGKDTNYTGTASTTFTITRKSISGAVVSVADAEYTGSEVIPDVKVTLGDKVLTAGVDYTVSAENNVEAGEDALLKITGCGNYEGVLSQTFEISAKSIDGGKCSIPAQVYIGSALTPDVVLEVGGKTLTKGEDYTVTYADNIDVTTAEKKASAIIKAMGNYTGKLTVYFDITAKTLTAADVDSIDAQEYTGEAIEPVVVVRNGDTVLVAGRDYDVTYSNNTDKTTEARAVVKGKGNYQGTVTKLFEICGASIAPAVVTGIPESAEYTGDSITFKDITVVMNGKTLVYGTDYTVSYENNVNATTEDSMAYVIIKGNDNYGGQIRTAFSITPRSLEKCKVDAIGGQTYTGREITPEVTVRDGSKVLENGRDYTVSYSDNIEVGKNAKAVIEGKGNYTGQLTAEFTIAKEVLDISNAVISDIADQYYNFGEELTPALSVNLGGRKLTENVDYSVTYTDNIEAGTATATVKGIDQNKGEVSKTFKILPIDITTAEIALVKDSYGFTGDAVTADVESITVTRNGVKKVLTDLAGFEITCTDNVNVGTATVKIAAGEGQSYTGSTSTSFRIVAASIEQAEVSVDSAVYTGSAITPVCRVVLGGKTLAEGVDYKVTVSGNVNVTDNALVTIEGTGNYTGKLSQKFSITPKRISQAEVKADDAEYTGSAVTTTVSVVLDGKTLVQGTDYKLSYSDNVNVTSDTAKAVVTVTGTGNYTGTVQGEFSITPMDISKLDIPEIPDQTYGGQAVKPELRIVNGNNVLSEGTDYTVAYENNDSVTDKASAIISGRGSYKGSVTRTFAIKAYSIDNAEISGIQDAVVFTGDAIEFADIAVVVNGRTLVNGTDYTVSYENNLNVTDEKNPAYVIIKGTGNYGGQVRTAFAITAKNIGRCSIDPIGGQIYTGKAVEPEITVRDGARILETGKDYDITYSNNTDVTDSAEVTITGKGNYRGSNSAVFTITQEVVDISKAVMSKVDDQYYNFGNAIRPEVTLTYGGKTLTQDVDYELVYIDNINEGTATIQANGINKNTGSVSTTFAIKPVDITTAEVVLENDSFEYTGSEIRPAVKMITVSRDGKATAVTSMTAFDVTYTDNTNVGTAGAVIKAAQGSGFTGSVTKKFEITEVDIAQAVVDVEDHVYTGSAVKPAYTVTLDGKKLTAGTDFNVVFSNNVNVGTAAILTVTGTGNYKGTVVAYFAITAKDLSKADVNVQSSVYTGKPLTPAVTVTLDDEILNADIDYVVSYSNNVNATTAKSKATVTVKGTGNYKGTVTATFDIEPKAINEAKINDILDQMYSGSEIRPDAKVTLDGVQLVAGTDYTVTYENNIEVSDSAKLIVTGKGNYKGTVEKNFSIKSLTLEDAEVSGIPAGTEYTGKTITFGEIVVTLVGKKLSEDEDYTVEYKNNVNVTDSAEVVITGIGNYSGELSRTFKITAKDISKCRVDAIGGQVHTGKAVTPEVTVRDGTQVLVSGTDYKTEYSNNINETTASSKAEIKITGSGNYTGSITVNFTISKNLVDISKAVISKISDQLYNFGQPLTPDVTVTFGGKTLVYGEDYALVYVDNIDEGVATVTVRGINSNTGSLSAKFNINPVDISDGQIALDASEYMYTGTAVKPVINSFTVKRAGKTVTVTDFDNLEISYSSNTNVGTGKVTIKALEGEGFTGSVSKTFAIVGASVDNASVKVGNGVYTGEAVTPDHTVTLGGRTLVEGRDYRADYSNNVNVTDSAVLTITGMGNYSGSTTARFKISARNLADADITVASARYTGDPLTPAVTVSLGGTALVEDRDFTVSYSDNVNVTTDTDKAGVTITGIGNYTGTAVEKFDIAARDISLAEIKDIDRQNYTGNAVTPKLTVVDGQRELVAGRDYTVSYKNNVEVTTAAVAVITGKGNYSGTASKLFAIGGADIADADITGIKDSVTYTGKAITFAGLKVTYGDDVLVAGRDYTVSYSGNKNVTDKASVTITGIGNYTGSVNRYFAITRRNLADCHVSEIEGQIYTGKKIEPELTITYGDLVLVEGVDYEIEYSNNIEPTAGGQSAKATVTGKRSYTGTVEREFTITKDPVNISGAKISAIPDQEFAKKNITPAVNVTYGGKTLVQGTDYKVSYINNYNVGTATVTITGYGDYVSSKTATFEIVKRDVTGYVAELSKSSMTYTGKALTPSVTAINSSDGAFVLDDEDIAGFIVRYASNVNVGTATVTATAGSRSNYTGSVTATFAITAASIDNAVVVAEDTEYTGKPVTPAVTVTVNGVVLSAADYTVAYSNNTEVGTAEVSITGKGNYTGETTGTFEITARSIKNCTVECSTSIEYTGNQLIPVVKVKNGDVELTEGVDYILSFDMNTDVTGRAKVVVTGKGNYKDSVTRYFAITKKSIAGAEIKGITGKVFTGNAITQDIEVELDGQKLSQGTDYTVKYENNVHVGTAVITITGAGNYTDSVKKSFVISKADISNTAVINGIESEVIYKGTAFKFDNVTITWGTNVLKEGRDYTITYQNNSGITMTRTSKASVTVKFMGDYKGSVTKQFRIKAFDISKATVSAIADKTYTGSAIKPAVTVKIGSTVINPKEYTVEYSNNVKPGVASVTITGLNNFYGTKKVTFNILPAKVKNLAASGETTTSLKLSWSSSAYAQGYEVYRYDTGKKTYVKVATVKGTSSNITGLAAGTDYKFAVSAYVKSSGKTLYSEKTVINAATKPAKVSGISFSSRAEKSIALKWNTVKGATGYKVYRLVAKDNYKYLGSTSKTAYNVNGLTGSTAYTFKVVAYKKVGSKELVGEDATARIMTTPSAVKNLKISARSNASITMKWSKVNNADGYIVYRYRGNRAVKIKTITSKSKVVFVSSKLSAGTTYKYRVVAYKKDGKAIVENAGTYVSGFTLPATPVVSAKAGVKQAKIAWKRAKGATGYIVYMSTSKRGTYKAVATIRKAGTTSYTKKGLKKGKTYYFKVRAFNKSGKTTYKSSYSTVKKIVVK</sequence>
<dbReference type="PROSITE" id="PS50853">
    <property type="entry name" value="FN3"/>
    <property type="match status" value="3"/>
</dbReference>
<evidence type="ECO:0000313" key="2">
    <source>
        <dbReference type="EMBL" id="GFO93815.1"/>
    </source>
</evidence>
<gene>
    <name evidence="2" type="ORF">COEU31_08610</name>
</gene>
<dbReference type="PANTHER" id="PTHR24099:SF11">
    <property type="entry name" value="FIBRONECTIN TYPE III DOMAIN-CONTAINING 3BA-RELATED"/>
    <property type="match status" value="1"/>
</dbReference>
<dbReference type="Gene3D" id="2.60.40.10">
    <property type="entry name" value="Immunoglobulins"/>
    <property type="match status" value="4"/>
</dbReference>
<protein>
    <recommendedName>
        <fullName evidence="1">Fibronectin type-III domain-containing protein</fullName>
    </recommendedName>
</protein>
<feature type="domain" description="Fibronectin type-III" evidence="1">
    <location>
        <begin position="5922"/>
        <end position="6012"/>
    </location>
</feature>
<dbReference type="InterPro" id="IPR050617">
    <property type="entry name" value="E3_ligase_FN3/SPRY"/>
</dbReference>
<name>A0AAI9NY86_9FIRM</name>
<dbReference type="Proteomes" id="UP000660047">
    <property type="component" value="Unassembled WGS sequence"/>
</dbReference>
<feature type="domain" description="Fibronectin type-III" evidence="1">
    <location>
        <begin position="6013"/>
        <end position="6103"/>
    </location>
</feature>
<dbReference type="RefSeq" id="WP_055223252.1">
    <property type="nucleotide sequence ID" value="NZ_BLYL01000003.1"/>
</dbReference>
<organism evidence="2 3">
    <name type="scientific">Coprococcus eutactus</name>
    <dbReference type="NCBI Taxonomy" id="33043"/>
    <lineage>
        <taxon>Bacteria</taxon>
        <taxon>Bacillati</taxon>
        <taxon>Bacillota</taxon>
        <taxon>Clostridia</taxon>
        <taxon>Lachnospirales</taxon>
        <taxon>Lachnospiraceae</taxon>
        <taxon>Coprococcus</taxon>
    </lineage>
</organism>
<evidence type="ECO:0000313" key="3">
    <source>
        <dbReference type="Proteomes" id="UP000660047"/>
    </source>
</evidence>